<keyword evidence="3 11" id="KW-0808">Transferase</keyword>
<dbReference type="GO" id="GO:0051536">
    <property type="term" value="F:iron-sulfur cluster binding"/>
    <property type="evidence" value="ECO:0007669"/>
    <property type="project" value="UniProtKB-KW"/>
</dbReference>
<evidence type="ECO:0000256" key="2">
    <source>
        <dbReference type="ARBA" id="ARBA00006490"/>
    </source>
</evidence>
<evidence type="ECO:0000259" key="10">
    <source>
        <dbReference type="Pfam" id="PF00266"/>
    </source>
</evidence>
<comment type="caution">
    <text evidence="11">The sequence shown here is derived from an EMBL/GenBank/DDBJ whole genome shotgun (WGS) entry which is preliminary data.</text>
</comment>
<dbReference type="Pfam" id="PF00266">
    <property type="entry name" value="Aminotran_5"/>
    <property type="match status" value="1"/>
</dbReference>
<reference evidence="11" key="1">
    <citation type="submission" date="2019-09" db="EMBL/GenBank/DDBJ databases">
        <authorList>
            <person name="Cremers G."/>
        </authorList>
    </citation>
    <scope>NUCLEOTIDE SEQUENCE [LARGE SCALE GENOMIC DNA]</scope>
    <source>
        <strain evidence="11">3B</strain>
    </source>
</reference>
<dbReference type="GO" id="GO:0031071">
    <property type="term" value="F:cysteine desulfurase activity"/>
    <property type="evidence" value="ECO:0007669"/>
    <property type="project" value="UniProtKB-EC"/>
</dbReference>
<accession>A0A5E6MB20</accession>
<dbReference type="Gene3D" id="3.40.640.10">
    <property type="entry name" value="Type I PLP-dependent aspartate aminotransferase-like (Major domain)"/>
    <property type="match status" value="1"/>
</dbReference>
<comment type="cofactor">
    <cofactor evidence="1">
        <name>pyridoxal 5'-phosphate</name>
        <dbReference type="ChEBI" id="CHEBI:597326"/>
    </cofactor>
</comment>
<dbReference type="InterPro" id="IPR000192">
    <property type="entry name" value="Aminotrans_V_dom"/>
</dbReference>
<keyword evidence="7" id="KW-0411">Iron-sulfur</keyword>
<dbReference type="EC" id="2.8.1.7" evidence="11"/>
<gene>
    <name evidence="11" type="primary">iscS/NFS1</name>
    <name evidence="11" type="ORF">MAMC_00626</name>
</gene>
<evidence type="ECO:0000256" key="3">
    <source>
        <dbReference type="ARBA" id="ARBA00022679"/>
    </source>
</evidence>
<evidence type="ECO:0000313" key="11">
    <source>
        <dbReference type="EMBL" id="VVM05494.1"/>
    </source>
</evidence>
<feature type="domain" description="Aminotransferase class V" evidence="10">
    <location>
        <begin position="4"/>
        <end position="337"/>
    </location>
</feature>
<evidence type="ECO:0000256" key="6">
    <source>
        <dbReference type="ARBA" id="ARBA00023004"/>
    </source>
</evidence>
<dbReference type="OrthoDB" id="9808002at2"/>
<name>A0A5E6MB20_9BACT</name>
<dbReference type="InterPro" id="IPR015422">
    <property type="entry name" value="PyrdxlP-dep_Trfase_small"/>
</dbReference>
<evidence type="ECO:0000256" key="9">
    <source>
        <dbReference type="SAM" id="MobiDB-lite"/>
    </source>
</evidence>
<evidence type="ECO:0000256" key="5">
    <source>
        <dbReference type="ARBA" id="ARBA00022898"/>
    </source>
</evidence>
<dbReference type="PANTHER" id="PTHR11601">
    <property type="entry name" value="CYSTEINE DESULFURYLASE FAMILY MEMBER"/>
    <property type="match status" value="1"/>
</dbReference>
<feature type="region of interest" description="Disordered" evidence="9">
    <location>
        <begin position="380"/>
        <end position="401"/>
    </location>
</feature>
<dbReference type="InterPro" id="IPR016454">
    <property type="entry name" value="Cysteine_dSase"/>
</dbReference>
<sequence length="401" mass="42439">MTSFDSAAANPIDPAVLEAMLPFFRDSANPASLHSAGARARQALEKAREAVAAFLGASPGEIFFTSGGTEAINLAIKGFYEANRDRGSRIVSTPVESAAVLRSLDWLQGQGAEIIWLPVDREGHPDLSALTELLTSGTILTCIQWANGEIGTIQPIPQIAQICEEAGVALFCDATASAGWVPINLRQTPIPLLAIHFRGCGGPVGVGALYKREGIAVRPQIHGGPQEKGLRAGTENLPGIVGAGKAAELAAETLAASAPRLRLLSQKLWSEICSEIPDLQWHGSPIGEGRLPHHLSWSAEGAEGEAQVLACDLKGLAIAAGPSCIAKSLRGSQVLRSLGLSQRLAMTAVQVTMRKEISEADLEYFCRVYTKVVDRLRSMSPTWHTGKGQPLPGHSAGETSR</sequence>
<keyword evidence="6" id="KW-0408">Iron</keyword>
<evidence type="ECO:0000313" key="12">
    <source>
        <dbReference type="Proteomes" id="UP000381693"/>
    </source>
</evidence>
<evidence type="ECO:0000256" key="8">
    <source>
        <dbReference type="ARBA" id="ARBA00050776"/>
    </source>
</evidence>
<evidence type="ECO:0000256" key="4">
    <source>
        <dbReference type="ARBA" id="ARBA00022723"/>
    </source>
</evidence>
<dbReference type="EMBL" id="CABFUZ020000089">
    <property type="protein sequence ID" value="VVM05494.1"/>
    <property type="molecule type" value="Genomic_DNA"/>
</dbReference>
<dbReference type="RefSeq" id="WP_142524714.1">
    <property type="nucleotide sequence ID" value="NZ_CABFUZ020000089.1"/>
</dbReference>
<evidence type="ECO:0000256" key="7">
    <source>
        <dbReference type="ARBA" id="ARBA00023014"/>
    </source>
</evidence>
<organism evidence="11 12">
    <name type="scientific">Methylacidimicrobium cyclopophantes</name>
    <dbReference type="NCBI Taxonomy" id="1041766"/>
    <lineage>
        <taxon>Bacteria</taxon>
        <taxon>Pseudomonadati</taxon>
        <taxon>Verrucomicrobiota</taxon>
        <taxon>Methylacidimicrobium</taxon>
    </lineage>
</organism>
<comment type="similarity">
    <text evidence="2">Belongs to the class-V pyridoxal-phosphate-dependent aminotransferase family. NifS/IscS subfamily.</text>
</comment>
<dbReference type="PANTHER" id="PTHR11601:SF34">
    <property type="entry name" value="CYSTEINE DESULFURASE"/>
    <property type="match status" value="1"/>
</dbReference>
<keyword evidence="5" id="KW-0663">Pyridoxal phosphate</keyword>
<evidence type="ECO:0000256" key="1">
    <source>
        <dbReference type="ARBA" id="ARBA00001933"/>
    </source>
</evidence>
<dbReference type="AlphaFoldDB" id="A0A5E6MB20"/>
<dbReference type="PIRSF" id="PIRSF005572">
    <property type="entry name" value="NifS"/>
    <property type="match status" value="1"/>
</dbReference>
<dbReference type="GO" id="GO:0046872">
    <property type="term" value="F:metal ion binding"/>
    <property type="evidence" value="ECO:0007669"/>
    <property type="project" value="UniProtKB-KW"/>
</dbReference>
<dbReference type="InterPro" id="IPR015424">
    <property type="entry name" value="PyrdxlP-dep_Trfase"/>
</dbReference>
<dbReference type="Gene3D" id="3.90.1150.10">
    <property type="entry name" value="Aspartate Aminotransferase, domain 1"/>
    <property type="match status" value="1"/>
</dbReference>
<dbReference type="SUPFAM" id="SSF53383">
    <property type="entry name" value="PLP-dependent transferases"/>
    <property type="match status" value="1"/>
</dbReference>
<comment type="catalytic activity">
    <reaction evidence="8">
        <text>(sulfur carrier)-H + L-cysteine = (sulfur carrier)-SH + L-alanine</text>
        <dbReference type="Rhea" id="RHEA:43892"/>
        <dbReference type="Rhea" id="RHEA-COMP:14737"/>
        <dbReference type="Rhea" id="RHEA-COMP:14739"/>
        <dbReference type="ChEBI" id="CHEBI:29917"/>
        <dbReference type="ChEBI" id="CHEBI:35235"/>
        <dbReference type="ChEBI" id="CHEBI:57972"/>
        <dbReference type="ChEBI" id="CHEBI:64428"/>
        <dbReference type="EC" id="2.8.1.7"/>
    </reaction>
</comment>
<dbReference type="Proteomes" id="UP000381693">
    <property type="component" value="Unassembled WGS sequence"/>
</dbReference>
<protein>
    <submittedName>
        <fullName evidence="11">Cysteine desulfurase</fullName>
        <ecNumber evidence="11">2.8.1.7</ecNumber>
    </submittedName>
</protein>
<proteinExistence type="inferred from homology"/>
<keyword evidence="12" id="KW-1185">Reference proteome</keyword>
<keyword evidence="4" id="KW-0479">Metal-binding</keyword>
<dbReference type="InterPro" id="IPR015421">
    <property type="entry name" value="PyrdxlP-dep_Trfase_major"/>
</dbReference>